<dbReference type="Proteomes" id="UP001200430">
    <property type="component" value="Unassembled WGS sequence"/>
</dbReference>
<evidence type="ECO:0000313" key="5">
    <source>
        <dbReference type="EMBL" id="MCF4141285.1"/>
    </source>
</evidence>
<comment type="similarity">
    <text evidence="2 4">Belongs to the trehalose phosphatase family.</text>
</comment>
<reference evidence="5 6" key="1">
    <citation type="submission" date="2022-01" db="EMBL/GenBank/DDBJ databases">
        <title>Dethiosulfovibrio faecalis sp. nov., a novel proteolytic, non-sulfur-reducing bacterium isolated from a marine aquaculture solid waste bioreactor.</title>
        <authorList>
            <person name="Grabowski S."/>
            <person name="Apolinario E."/>
            <person name="Schneider N."/>
            <person name="Marshall C.W."/>
            <person name="Sowers K.R."/>
        </authorList>
    </citation>
    <scope>NUCLEOTIDE SEQUENCE [LARGE SCALE GENOMIC DNA]</scope>
    <source>
        <strain evidence="5 6">DSM 12537</strain>
    </source>
</reference>
<dbReference type="InterPro" id="IPR003337">
    <property type="entry name" value="Trehalose_PPase"/>
</dbReference>
<comment type="caution">
    <text evidence="5">The sequence shown here is derived from an EMBL/GenBank/DDBJ whole genome shotgun (WGS) entry which is preliminary data.</text>
</comment>
<proteinExistence type="inferred from homology"/>
<name>A0ABS9EJE8_9BACT</name>
<gene>
    <name evidence="5" type="primary">otsB</name>
    <name evidence="5" type="ORF">L2W38_00430</name>
</gene>
<comment type="pathway">
    <text evidence="1 4">Glycan biosynthesis; trehalose biosynthesis.</text>
</comment>
<evidence type="ECO:0000256" key="1">
    <source>
        <dbReference type="ARBA" id="ARBA00005199"/>
    </source>
</evidence>
<dbReference type="Gene3D" id="3.30.70.1020">
    <property type="entry name" value="Trehalose-6-phosphate phosphatase related protein, domain 2"/>
    <property type="match status" value="1"/>
</dbReference>
<evidence type="ECO:0000256" key="2">
    <source>
        <dbReference type="ARBA" id="ARBA00008770"/>
    </source>
</evidence>
<dbReference type="PANTHER" id="PTHR43768:SF3">
    <property type="entry name" value="TREHALOSE 6-PHOSPHATE PHOSPHATASE"/>
    <property type="match status" value="1"/>
</dbReference>
<dbReference type="InterPro" id="IPR044651">
    <property type="entry name" value="OTSB-like"/>
</dbReference>
<keyword evidence="6" id="KW-1185">Reference proteome</keyword>
<comment type="function">
    <text evidence="4">Removes the phosphate from trehalose 6-phosphate to produce free trehalose.</text>
</comment>
<keyword evidence="3 4" id="KW-0378">Hydrolase</keyword>
<dbReference type="NCBIfam" id="TIGR01484">
    <property type="entry name" value="HAD-SF-IIB"/>
    <property type="match status" value="1"/>
</dbReference>
<evidence type="ECO:0000313" key="6">
    <source>
        <dbReference type="Proteomes" id="UP001200430"/>
    </source>
</evidence>
<evidence type="ECO:0000256" key="4">
    <source>
        <dbReference type="RuleBase" id="RU361117"/>
    </source>
</evidence>
<evidence type="ECO:0000256" key="3">
    <source>
        <dbReference type="ARBA" id="ARBA00022801"/>
    </source>
</evidence>
<dbReference type="GO" id="GO:0004805">
    <property type="term" value="F:trehalose-phosphatase activity"/>
    <property type="evidence" value="ECO:0007669"/>
    <property type="project" value="UniProtKB-EC"/>
</dbReference>
<dbReference type="Gene3D" id="3.40.50.1000">
    <property type="entry name" value="HAD superfamily/HAD-like"/>
    <property type="match status" value="1"/>
</dbReference>
<keyword evidence="4" id="KW-0460">Magnesium</keyword>
<dbReference type="RefSeq" id="WP_236097614.1">
    <property type="nucleotide sequence ID" value="NZ_JAKGUD010000001.1"/>
</dbReference>
<dbReference type="InterPro" id="IPR036412">
    <property type="entry name" value="HAD-like_sf"/>
</dbReference>
<dbReference type="EMBL" id="JAKGUD010000001">
    <property type="protein sequence ID" value="MCF4141285.1"/>
    <property type="molecule type" value="Genomic_DNA"/>
</dbReference>
<comment type="catalytic activity">
    <reaction evidence="4">
        <text>alpha,alpha-trehalose 6-phosphate + H2O = alpha,alpha-trehalose + phosphate</text>
        <dbReference type="Rhea" id="RHEA:23420"/>
        <dbReference type="ChEBI" id="CHEBI:15377"/>
        <dbReference type="ChEBI" id="CHEBI:16551"/>
        <dbReference type="ChEBI" id="CHEBI:43474"/>
        <dbReference type="ChEBI" id="CHEBI:58429"/>
        <dbReference type="EC" id="3.1.3.12"/>
    </reaction>
</comment>
<comment type="cofactor">
    <cofactor evidence="4">
        <name>Mg(2+)</name>
        <dbReference type="ChEBI" id="CHEBI:18420"/>
    </cofactor>
</comment>
<dbReference type="InterPro" id="IPR006379">
    <property type="entry name" value="HAD-SF_hydro_IIB"/>
</dbReference>
<protein>
    <recommendedName>
        <fullName evidence="4">Trehalose 6-phosphate phosphatase</fullName>
        <ecNumber evidence="4">3.1.3.12</ecNumber>
    </recommendedName>
</protein>
<organism evidence="5 6">
    <name type="scientific">Dethiosulfovibrio marinus</name>
    <dbReference type="NCBI Taxonomy" id="133532"/>
    <lineage>
        <taxon>Bacteria</taxon>
        <taxon>Thermotogati</taxon>
        <taxon>Synergistota</taxon>
        <taxon>Synergistia</taxon>
        <taxon>Synergistales</taxon>
        <taxon>Dethiosulfovibrionaceae</taxon>
        <taxon>Dethiosulfovibrio</taxon>
    </lineage>
</organism>
<dbReference type="NCBIfam" id="TIGR00685">
    <property type="entry name" value="T6PP"/>
    <property type="match status" value="1"/>
</dbReference>
<keyword evidence="4" id="KW-0479">Metal-binding</keyword>
<sequence>MDITRNCLVMTDYDGTLAPFVSDRDKAEPWPGVVETLEALACPVVVITGRDPEEVKKLLSIQRPIDIYGEHGSVHLSSNGERRTLISPDSKTLNTLERLTKGLPAKAVEKKTTAIAIHLRNIDEKSRDKAMEVVSLWRKALPIDSWIIDRFDGGFEAKQRGKDKGNAVSSILNKFPHRPACYLGDDKTDEDAFRSLSGRGLSILVSDREKDTEAAIRLHPPEEVLAFFKTLEKKLKGYRR</sequence>
<dbReference type="SUPFAM" id="SSF56784">
    <property type="entry name" value="HAD-like"/>
    <property type="match status" value="1"/>
</dbReference>
<dbReference type="EC" id="3.1.3.12" evidence="4"/>
<dbReference type="InterPro" id="IPR023214">
    <property type="entry name" value="HAD_sf"/>
</dbReference>
<dbReference type="PANTHER" id="PTHR43768">
    <property type="entry name" value="TREHALOSE 6-PHOSPHATE PHOSPHATASE"/>
    <property type="match status" value="1"/>
</dbReference>
<accession>A0ABS9EJE8</accession>
<dbReference type="Pfam" id="PF02358">
    <property type="entry name" value="Trehalose_PPase"/>
    <property type="match status" value="1"/>
</dbReference>